<evidence type="ECO:0000256" key="1">
    <source>
        <dbReference type="ARBA" id="ARBA00001412"/>
    </source>
</evidence>
<dbReference type="GO" id="GO:0004565">
    <property type="term" value="F:beta-galactosidase activity"/>
    <property type="evidence" value="ECO:0007669"/>
    <property type="project" value="UniProtKB-EC"/>
</dbReference>
<proteinExistence type="inferred from homology"/>
<evidence type="ECO:0000256" key="4">
    <source>
        <dbReference type="PROSITE-ProRule" id="PRU00176"/>
    </source>
</evidence>
<protein>
    <recommendedName>
        <fullName evidence="3">beta-galactosidase</fullName>
        <ecNumber evidence="3">3.2.1.23</ecNumber>
    </recommendedName>
</protein>
<evidence type="ECO:0000256" key="3">
    <source>
        <dbReference type="ARBA" id="ARBA00012756"/>
    </source>
</evidence>
<dbReference type="AlphaFoldDB" id="A0A6A2YWT8"/>
<reference evidence="6" key="1">
    <citation type="submission" date="2019-09" db="EMBL/GenBank/DDBJ databases">
        <title>Draft genome information of white flower Hibiscus syriacus.</title>
        <authorList>
            <person name="Kim Y.-M."/>
        </authorList>
    </citation>
    <scope>NUCLEOTIDE SEQUENCE [LARGE SCALE GENOMIC DNA]</scope>
    <source>
        <strain evidence="6">YM2019G1</strain>
    </source>
</reference>
<organism evidence="6 7">
    <name type="scientific">Hibiscus syriacus</name>
    <name type="common">Rose of Sharon</name>
    <dbReference type="NCBI Taxonomy" id="106335"/>
    <lineage>
        <taxon>Eukaryota</taxon>
        <taxon>Viridiplantae</taxon>
        <taxon>Streptophyta</taxon>
        <taxon>Embryophyta</taxon>
        <taxon>Tracheophyta</taxon>
        <taxon>Spermatophyta</taxon>
        <taxon>Magnoliopsida</taxon>
        <taxon>eudicotyledons</taxon>
        <taxon>Gunneridae</taxon>
        <taxon>Pentapetalae</taxon>
        <taxon>rosids</taxon>
        <taxon>malvids</taxon>
        <taxon>Malvales</taxon>
        <taxon>Malvaceae</taxon>
        <taxon>Malvoideae</taxon>
        <taxon>Hibiscus</taxon>
    </lineage>
</organism>
<dbReference type="GO" id="GO:0003723">
    <property type="term" value="F:RNA binding"/>
    <property type="evidence" value="ECO:0007669"/>
    <property type="project" value="UniProtKB-UniRule"/>
</dbReference>
<evidence type="ECO:0000259" key="5">
    <source>
        <dbReference type="PROSITE" id="PS50102"/>
    </source>
</evidence>
<dbReference type="CDD" id="cd00590">
    <property type="entry name" value="RRM_SF"/>
    <property type="match status" value="1"/>
</dbReference>
<name>A0A6A2YWT8_HIBSY</name>
<dbReference type="PRINTS" id="PR00742">
    <property type="entry name" value="GLHYDRLASE35"/>
</dbReference>
<dbReference type="Pfam" id="PF01301">
    <property type="entry name" value="Glyco_hydro_35"/>
    <property type="match status" value="1"/>
</dbReference>
<accession>A0A6A2YWT8</accession>
<keyword evidence="7" id="KW-1185">Reference proteome</keyword>
<evidence type="ECO:0000313" key="6">
    <source>
        <dbReference type="EMBL" id="KAE8683495.1"/>
    </source>
</evidence>
<dbReference type="Gene3D" id="3.30.70.330">
    <property type="match status" value="1"/>
</dbReference>
<dbReference type="InterPro" id="IPR012677">
    <property type="entry name" value="Nucleotide-bd_a/b_plait_sf"/>
</dbReference>
<dbReference type="InterPro" id="IPR031330">
    <property type="entry name" value="Gly_Hdrlase_35_cat"/>
</dbReference>
<comment type="similarity">
    <text evidence="2">Belongs to the glycosyl hydrolase 35 family.</text>
</comment>
<evidence type="ECO:0000256" key="2">
    <source>
        <dbReference type="ARBA" id="ARBA00009809"/>
    </source>
</evidence>
<gene>
    <name evidence="6" type="ORF">F3Y22_tig00111207pilonHSYRG00193</name>
</gene>
<dbReference type="PROSITE" id="PS50102">
    <property type="entry name" value="RRM"/>
    <property type="match status" value="1"/>
</dbReference>
<dbReference type="GO" id="GO:0005975">
    <property type="term" value="P:carbohydrate metabolic process"/>
    <property type="evidence" value="ECO:0007669"/>
    <property type="project" value="InterPro"/>
</dbReference>
<dbReference type="EMBL" id="VEPZ02001268">
    <property type="protein sequence ID" value="KAE8683495.1"/>
    <property type="molecule type" value="Genomic_DNA"/>
</dbReference>
<comment type="catalytic activity">
    <reaction evidence="1">
        <text>Hydrolysis of terminal non-reducing beta-D-galactose residues in beta-D-galactosides.</text>
        <dbReference type="EC" id="3.2.1.23"/>
    </reaction>
</comment>
<dbReference type="Gene3D" id="3.20.20.80">
    <property type="entry name" value="Glycosidases"/>
    <property type="match status" value="1"/>
</dbReference>
<evidence type="ECO:0000313" key="7">
    <source>
        <dbReference type="Proteomes" id="UP000436088"/>
    </source>
</evidence>
<comment type="caution">
    <text evidence="6">The sequence shown here is derived from an EMBL/GenBank/DDBJ whole genome shotgun (WGS) entry which is preliminary data.</text>
</comment>
<feature type="domain" description="RRM" evidence="5">
    <location>
        <begin position="77"/>
        <end position="136"/>
    </location>
</feature>
<dbReference type="InterPro" id="IPR035979">
    <property type="entry name" value="RBD_domain_sf"/>
</dbReference>
<dbReference type="EC" id="3.2.1.23" evidence="3"/>
<keyword evidence="4" id="KW-0694">RNA-binding</keyword>
<dbReference type="InterPro" id="IPR000504">
    <property type="entry name" value="RRM_dom"/>
</dbReference>
<dbReference type="PANTHER" id="PTHR23421">
    <property type="entry name" value="BETA-GALACTOSIDASE RELATED"/>
    <property type="match status" value="1"/>
</dbReference>
<sequence length="325" mass="36499">MRGDTGCTGRGEVRTALRASHIPELWQSNGLGNLERRACLTTPRSGRLQCLGHSGIIGTVKSQARSNSGESLAVAAKKSFQAYGIVLDIFVAYNNMRRNEASSTFAFFRFMNKEEAMEAVRIANGRKPDEQGKNIRPLVHPKNVVQDTLKSDAIDARVSPWHGSLVVIQLKNGNDFYKVWCRRSEMLHLGWGKVLKIHEESTNRERFDEARMLVSLQKTSNIPDIMTTRFNGVGYSIKDTNRRMWAGLIAKAKEGGIDVIQTYVFWNLHEPVKGQYDFSGRADIVRFIKEIQAQGLYASLRIGPLIEVEWNYGSCVFSVTPVTGE</sequence>
<dbReference type="SUPFAM" id="SSF54928">
    <property type="entry name" value="RNA-binding domain, RBD"/>
    <property type="match status" value="1"/>
</dbReference>
<dbReference type="Proteomes" id="UP000436088">
    <property type="component" value="Unassembled WGS sequence"/>
</dbReference>
<dbReference type="SUPFAM" id="SSF51445">
    <property type="entry name" value="(Trans)glycosidases"/>
    <property type="match status" value="1"/>
</dbReference>
<dbReference type="InterPro" id="IPR001944">
    <property type="entry name" value="Glycoside_Hdrlase_35"/>
</dbReference>
<dbReference type="InterPro" id="IPR017853">
    <property type="entry name" value="GH"/>
</dbReference>